<sequence>MINFIGYFVAAGLTGYVLYKLYKHLTREKY</sequence>
<accession>A0A0F9D5Y7</accession>
<gene>
    <name evidence="2" type="ORF">LCGC14_2585490</name>
</gene>
<protein>
    <submittedName>
        <fullName evidence="2">Uncharacterized protein</fullName>
    </submittedName>
</protein>
<organism evidence="2">
    <name type="scientific">marine sediment metagenome</name>
    <dbReference type="NCBI Taxonomy" id="412755"/>
    <lineage>
        <taxon>unclassified sequences</taxon>
        <taxon>metagenomes</taxon>
        <taxon>ecological metagenomes</taxon>
    </lineage>
</organism>
<keyword evidence="1" id="KW-0472">Membrane</keyword>
<proteinExistence type="predicted"/>
<dbReference type="AlphaFoldDB" id="A0A0F9D5Y7"/>
<keyword evidence="1" id="KW-0812">Transmembrane</keyword>
<keyword evidence="1" id="KW-1133">Transmembrane helix</keyword>
<name>A0A0F9D5Y7_9ZZZZ</name>
<feature type="transmembrane region" description="Helical" evidence="1">
    <location>
        <begin position="6"/>
        <end position="22"/>
    </location>
</feature>
<evidence type="ECO:0000256" key="1">
    <source>
        <dbReference type="SAM" id="Phobius"/>
    </source>
</evidence>
<dbReference type="EMBL" id="LAZR01043271">
    <property type="protein sequence ID" value="KKL07493.1"/>
    <property type="molecule type" value="Genomic_DNA"/>
</dbReference>
<comment type="caution">
    <text evidence="2">The sequence shown here is derived from an EMBL/GenBank/DDBJ whole genome shotgun (WGS) entry which is preliminary data.</text>
</comment>
<evidence type="ECO:0000313" key="2">
    <source>
        <dbReference type="EMBL" id="KKL07493.1"/>
    </source>
</evidence>
<reference evidence="2" key="1">
    <citation type="journal article" date="2015" name="Nature">
        <title>Complex archaea that bridge the gap between prokaryotes and eukaryotes.</title>
        <authorList>
            <person name="Spang A."/>
            <person name="Saw J.H."/>
            <person name="Jorgensen S.L."/>
            <person name="Zaremba-Niedzwiedzka K."/>
            <person name="Martijn J."/>
            <person name="Lind A.E."/>
            <person name="van Eijk R."/>
            <person name="Schleper C."/>
            <person name="Guy L."/>
            <person name="Ettema T.J."/>
        </authorList>
    </citation>
    <scope>NUCLEOTIDE SEQUENCE</scope>
</reference>